<evidence type="ECO:0000256" key="9">
    <source>
        <dbReference type="HAMAP-Rule" id="MF_00183"/>
    </source>
</evidence>
<dbReference type="Pfam" id="PF13288">
    <property type="entry name" value="DXPR_C"/>
    <property type="match status" value="1"/>
</dbReference>
<feature type="binding site" evidence="9">
    <location>
        <position position="38"/>
    </location>
    <ligand>
        <name>NADPH</name>
        <dbReference type="ChEBI" id="CHEBI:57783"/>
    </ligand>
</feature>
<feature type="binding site" evidence="9">
    <location>
        <position position="209"/>
    </location>
    <ligand>
        <name>1-deoxy-D-xylulose 5-phosphate</name>
        <dbReference type="ChEBI" id="CHEBI:57792"/>
    </ligand>
</feature>
<dbReference type="PIRSF" id="PIRSF006205">
    <property type="entry name" value="Dxp_reductismrs"/>
    <property type="match status" value="1"/>
</dbReference>
<feature type="binding site" evidence="9">
    <location>
        <position position="11"/>
    </location>
    <ligand>
        <name>NADPH</name>
        <dbReference type="ChEBI" id="CHEBI:57783"/>
    </ligand>
</feature>
<dbReference type="OrthoDB" id="9806546at2"/>
<feature type="binding site" evidence="9">
    <location>
        <position position="118"/>
    </location>
    <ligand>
        <name>NADPH</name>
        <dbReference type="ChEBI" id="CHEBI:57783"/>
    </ligand>
</feature>
<name>A0A0K1W0T5_9MOLU</name>
<dbReference type="KEGG" id="sll:SLITO_v1c02790"/>
<reference evidence="13 14" key="1">
    <citation type="journal article" date="2015" name="Genome Announc.">
        <title>Complete Genome Sequence of Spiroplasma litorale TN-1T (DSM 21781), a Bacterium Isolated from a Green-Eyed Horsefly (Tabanus nigrovittatus).</title>
        <authorList>
            <person name="Lo W.S."/>
            <person name="Lai Y.C."/>
            <person name="Lien Y.W."/>
            <person name="Wang T.H."/>
            <person name="Kuo C.H."/>
        </authorList>
    </citation>
    <scope>NUCLEOTIDE SEQUENCE [LARGE SCALE GENOMIC DNA]</scope>
    <source>
        <strain evidence="13 14">TN-1</strain>
    </source>
</reference>
<proteinExistence type="inferred from homology"/>
<sequence length="376" mass="42940">MKNVILFGASGNIGMQSIDILKENKDKFKLISISIGNNTSVLERILNEFDSIKKVYLNIKTEELTLKFPNVDFIDTNILDLFNDKVDIIINALSGVFGLNVSVESIKKGLILLNANKESIVVAGKIINNLLKNNKRSRLYPIDSEHCAIFQCLESKNKIKKILLTASGGPFLNLSLEETKNIKLDDALKHPTWSMGKKITVDSATMFNKSLEIIEAYHLFNTENIDVIVHKESIVHSMIMFDDNSVKSQMSKPDMKQVINYFLNYPNRTCFKDQKDLDWIGGFELTFKKIDEKRFPPISFAFECIKSHNSKSIALNAANEVCVDYFLNNKISFFDITFIVEKIFKSIENKEINSIDEIYIYDAFIREKTIKMIGVK</sequence>
<evidence type="ECO:0000256" key="8">
    <source>
        <dbReference type="ARBA" id="ARBA00048543"/>
    </source>
</evidence>
<dbReference type="Pfam" id="PF08436">
    <property type="entry name" value="DXP_redisom_C"/>
    <property type="match status" value="1"/>
</dbReference>
<dbReference type="InterPro" id="IPR003821">
    <property type="entry name" value="DXP_reductoisomerase"/>
</dbReference>
<accession>A0A0K1W0T5</accession>
<keyword evidence="14" id="KW-1185">Reference proteome</keyword>
<comment type="caution">
    <text evidence="9">Lacks conserved residue(s) required for the propagation of feature annotation.</text>
</comment>
<dbReference type="AlphaFoldDB" id="A0A0K1W0T5"/>
<keyword evidence="3 9" id="KW-0479">Metal-binding</keyword>
<dbReference type="InterPro" id="IPR026877">
    <property type="entry name" value="DXPR_C"/>
</dbReference>
<dbReference type="SUPFAM" id="SSF69055">
    <property type="entry name" value="1-deoxy-D-xylulose-5-phosphate reductoisomerase, C-terminal domain"/>
    <property type="match status" value="1"/>
</dbReference>
<evidence type="ECO:0000256" key="4">
    <source>
        <dbReference type="ARBA" id="ARBA00022857"/>
    </source>
</evidence>
<keyword evidence="13" id="KW-0413">Isomerase</keyword>
<dbReference type="UniPathway" id="UPA00056">
    <property type="reaction ID" value="UER00092"/>
</dbReference>
<dbReference type="GO" id="GO:0051484">
    <property type="term" value="P:isopentenyl diphosphate biosynthetic process, methylerythritol 4-phosphate pathway involved in terpenoid biosynthetic process"/>
    <property type="evidence" value="ECO:0007669"/>
    <property type="project" value="TreeGrafter"/>
</dbReference>
<comment type="pathway">
    <text evidence="1 9">Isoprenoid biosynthesis; isopentenyl diphosphate biosynthesis via DXP pathway; isopentenyl diphosphate from 1-deoxy-D-xylulose 5-phosphate: step 1/6.</text>
</comment>
<protein>
    <recommendedName>
        <fullName evidence="9">1-deoxy-D-xylulose 5-phosphate reductoisomerase</fullName>
        <shortName evidence="9">DXP reductoisomerase</shortName>
        <ecNumber evidence="9">1.1.1.267</ecNumber>
    </recommendedName>
    <alternativeName>
        <fullName evidence="9">1-deoxyxylulose-5-phosphate reductoisomerase</fullName>
    </alternativeName>
    <alternativeName>
        <fullName evidence="9">2-C-methyl-D-erythritol 4-phosphate synthase</fullName>
    </alternativeName>
</protein>
<dbReference type="Pfam" id="PF02670">
    <property type="entry name" value="DXP_reductoisom"/>
    <property type="match status" value="1"/>
</dbReference>
<feature type="binding site" evidence="9">
    <location>
        <position position="13"/>
    </location>
    <ligand>
        <name>NADPH</name>
        <dbReference type="ChEBI" id="CHEBI:57783"/>
    </ligand>
</feature>
<comment type="similarity">
    <text evidence="2 9">Belongs to the DXR family.</text>
</comment>
<feature type="binding site" evidence="9">
    <location>
        <position position="167"/>
    </location>
    <ligand>
        <name>1-deoxy-D-xylulose 5-phosphate</name>
        <dbReference type="ChEBI" id="CHEBI:57792"/>
    </ligand>
</feature>
<feature type="binding site" evidence="9">
    <location>
        <position position="145"/>
    </location>
    <ligand>
        <name>Mn(2+)</name>
        <dbReference type="ChEBI" id="CHEBI:29035"/>
    </ligand>
</feature>
<feature type="binding site" evidence="9">
    <location>
        <position position="208"/>
    </location>
    <ligand>
        <name>1-deoxy-D-xylulose 5-phosphate</name>
        <dbReference type="ChEBI" id="CHEBI:57792"/>
    </ligand>
</feature>
<feature type="binding site" evidence="9">
    <location>
        <position position="190"/>
    </location>
    <ligand>
        <name>1-deoxy-D-xylulose 5-phosphate</name>
        <dbReference type="ChEBI" id="CHEBI:57792"/>
    </ligand>
</feature>
<dbReference type="PANTHER" id="PTHR30525">
    <property type="entry name" value="1-DEOXY-D-XYLULOSE 5-PHOSPHATE REDUCTOISOMERASE"/>
    <property type="match status" value="1"/>
</dbReference>
<evidence type="ECO:0000259" key="12">
    <source>
        <dbReference type="Pfam" id="PF13288"/>
    </source>
</evidence>
<evidence type="ECO:0000313" key="14">
    <source>
        <dbReference type="Proteomes" id="UP000067476"/>
    </source>
</evidence>
<dbReference type="NCBIfam" id="TIGR00243">
    <property type="entry name" value="Dxr"/>
    <property type="match status" value="1"/>
</dbReference>
<dbReference type="Gene3D" id="1.10.1740.10">
    <property type="match status" value="1"/>
</dbReference>
<keyword evidence="4 9" id="KW-0521">NADP</keyword>
<dbReference type="Proteomes" id="UP000067476">
    <property type="component" value="Chromosome"/>
</dbReference>
<dbReference type="RefSeq" id="WP_075058029.1">
    <property type="nucleotide sequence ID" value="NZ_CP012357.1"/>
</dbReference>
<evidence type="ECO:0000256" key="7">
    <source>
        <dbReference type="ARBA" id="ARBA00023229"/>
    </source>
</evidence>
<dbReference type="EC" id="1.1.1.267" evidence="9"/>
<feature type="binding site" evidence="9">
    <location>
        <position position="212"/>
    </location>
    <ligand>
        <name>Mn(2+)</name>
        <dbReference type="ChEBI" id="CHEBI:29035"/>
    </ligand>
</feature>
<organism evidence="13 14">
    <name type="scientific">Spiroplasma litorale</name>
    <dbReference type="NCBI Taxonomy" id="216942"/>
    <lineage>
        <taxon>Bacteria</taxon>
        <taxon>Bacillati</taxon>
        <taxon>Mycoplasmatota</taxon>
        <taxon>Mollicutes</taxon>
        <taxon>Entomoplasmatales</taxon>
        <taxon>Spiroplasmataceae</taxon>
        <taxon>Spiroplasma</taxon>
    </lineage>
</organism>
<comment type="function">
    <text evidence="9">Catalyzes the NADPH-dependent rearrangement and reduction of 1-deoxy-D-xylulose-5-phosphate (DXP) to 2-C-methyl-D-erythritol 4-phosphate (MEP).</text>
</comment>
<dbReference type="GO" id="GO:0030145">
    <property type="term" value="F:manganese ion binding"/>
    <property type="evidence" value="ECO:0007669"/>
    <property type="project" value="TreeGrafter"/>
</dbReference>
<evidence type="ECO:0000256" key="3">
    <source>
        <dbReference type="ARBA" id="ARBA00022723"/>
    </source>
</evidence>
<feature type="binding site" evidence="9">
    <location>
        <position position="212"/>
    </location>
    <ligand>
        <name>1-deoxy-D-xylulose 5-phosphate</name>
        <dbReference type="ChEBI" id="CHEBI:57792"/>
    </ligand>
</feature>
<evidence type="ECO:0000256" key="2">
    <source>
        <dbReference type="ARBA" id="ARBA00006825"/>
    </source>
</evidence>
<evidence type="ECO:0000259" key="11">
    <source>
        <dbReference type="Pfam" id="PF08436"/>
    </source>
</evidence>
<keyword evidence="5 9" id="KW-0560">Oxidoreductase</keyword>
<keyword evidence="9" id="KW-0460">Magnesium</keyword>
<evidence type="ECO:0000256" key="1">
    <source>
        <dbReference type="ARBA" id="ARBA00005094"/>
    </source>
</evidence>
<feature type="binding site" evidence="9">
    <location>
        <position position="203"/>
    </location>
    <ligand>
        <name>1-deoxy-D-xylulose 5-phosphate</name>
        <dbReference type="ChEBI" id="CHEBI:57792"/>
    </ligand>
</feature>
<dbReference type="GO" id="GO:0016853">
    <property type="term" value="F:isomerase activity"/>
    <property type="evidence" value="ECO:0007669"/>
    <property type="project" value="UniProtKB-KW"/>
</dbReference>
<dbReference type="STRING" id="216942.SLITO_v1c02790"/>
<evidence type="ECO:0000256" key="6">
    <source>
        <dbReference type="ARBA" id="ARBA00023211"/>
    </source>
</evidence>
<feature type="domain" description="DXP reductoisomerase C-terminal" evidence="12">
    <location>
        <begin position="250"/>
        <end position="367"/>
    </location>
</feature>
<dbReference type="InterPro" id="IPR013512">
    <property type="entry name" value="DXP_reductoisomerase_N"/>
</dbReference>
<comment type="cofactor">
    <cofactor evidence="9">
        <name>Mg(2+)</name>
        <dbReference type="ChEBI" id="CHEBI:18420"/>
    </cofactor>
    <cofactor evidence="9">
        <name>Mn(2+)</name>
        <dbReference type="ChEBI" id="CHEBI:29035"/>
    </cofactor>
</comment>
<feature type="binding site" evidence="9">
    <location>
        <position position="117"/>
    </location>
    <ligand>
        <name>1-deoxy-D-xylulose 5-phosphate</name>
        <dbReference type="ChEBI" id="CHEBI:57792"/>
    </ligand>
</feature>
<feature type="binding site" evidence="9">
    <location>
        <position position="196"/>
    </location>
    <ligand>
        <name>NADPH</name>
        <dbReference type="ChEBI" id="CHEBI:57783"/>
    </ligand>
</feature>
<dbReference type="HAMAP" id="MF_00183">
    <property type="entry name" value="DXP_reductoisom"/>
    <property type="match status" value="1"/>
</dbReference>
<feature type="binding site" evidence="9">
    <location>
        <position position="36"/>
    </location>
    <ligand>
        <name>NADPH</name>
        <dbReference type="ChEBI" id="CHEBI:57783"/>
    </ligand>
</feature>
<dbReference type="GO" id="GO:0070402">
    <property type="term" value="F:NADPH binding"/>
    <property type="evidence" value="ECO:0007669"/>
    <property type="project" value="InterPro"/>
</dbReference>
<dbReference type="PATRIC" id="fig|216942.3.peg.282"/>
<evidence type="ECO:0000313" key="13">
    <source>
        <dbReference type="EMBL" id="AKX33934.1"/>
    </source>
</evidence>
<dbReference type="Gene3D" id="3.40.50.720">
    <property type="entry name" value="NAD(P)-binding Rossmann-like Domain"/>
    <property type="match status" value="1"/>
</dbReference>
<evidence type="ECO:0000256" key="5">
    <source>
        <dbReference type="ARBA" id="ARBA00023002"/>
    </source>
</evidence>
<dbReference type="GO" id="GO:0030604">
    <property type="term" value="F:1-deoxy-D-xylulose-5-phosphate reductoisomerase activity"/>
    <property type="evidence" value="ECO:0007669"/>
    <property type="project" value="UniProtKB-UniRule"/>
</dbReference>
<feature type="binding site" evidence="9">
    <location>
        <position position="116"/>
    </location>
    <ligand>
        <name>NADPH</name>
        <dbReference type="ChEBI" id="CHEBI:57783"/>
    </ligand>
</feature>
<comment type="catalytic activity">
    <reaction evidence="8">
        <text>2-C-methyl-D-erythritol 4-phosphate + NADP(+) = 1-deoxy-D-xylulose 5-phosphate + NADPH + H(+)</text>
        <dbReference type="Rhea" id="RHEA:13717"/>
        <dbReference type="ChEBI" id="CHEBI:15378"/>
        <dbReference type="ChEBI" id="CHEBI:57783"/>
        <dbReference type="ChEBI" id="CHEBI:57792"/>
        <dbReference type="ChEBI" id="CHEBI:58262"/>
        <dbReference type="ChEBI" id="CHEBI:58349"/>
        <dbReference type="EC" id="1.1.1.267"/>
    </reaction>
    <physiologicalReaction direction="right-to-left" evidence="8">
        <dbReference type="Rhea" id="RHEA:13719"/>
    </physiologicalReaction>
</comment>
<feature type="binding site" evidence="9">
    <location>
        <position position="144"/>
    </location>
    <ligand>
        <name>1-deoxy-D-xylulose 5-phosphate</name>
        <dbReference type="ChEBI" id="CHEBI:57792"/>
    </ligand>
</feature>
<keyword evidence="7 9" id="KW-0414">Isoprene biosynthesis</keyword>
<keyword evidence="6 9" id="KW-0464">Manganese</keyword>
<dbReference type="EMBL" id="CP012357">
    <property type="protein sequence ID" value="AKX33934.1"/>
    <property type="molecule type" value="Genomic_DNA"/>
</dbReference>
<dbReference type="SUPFAM" id="SSF55347">
    <property type="entry name" value="Glyceraldehyde-3-phosphate dehydrogenase-like, C-terminal domain"/>
    <property type="match status" value="1"/>
</dbReference>
<dbReference type="InterPro" id="IPR036169">
    <property type="entry name" value="DXPR_C_sf"/>
</dbReference>
<feature type="domain" description="1-deoxy-D-xylulose 5-phosphate reductoisomerase C-terminal" evidence="11">
    <location>
        <begin position="139"/>
        <end position="220"/>
    </location>
</feature>
<gene>
    <name evidence="9 13" type="primary">dxr</name>
    <name evidence="13" type="ORF">SLITO_v1c02790</name>
</gene>
<dbReference type="PANTHER" id="PTHR30525:SF0">
    <property type="entry name" value="1-DEOXY-D-XYLULOSE 5-PHOSPHATE REDUCTOISOMERASE, CHLOROPLASTIC"/>
    <property type="match status" value="1"/>
</dbReference>
<feature type="domain" description="1-deoxy-D-xylulose 5-phosphate reductoisomerase N-terminal" evidence="10">
    <location>
        <begin position="4"/>
        <end position="124"/>
    </location>
</feature>
<dbReference type="InterPro" id="IPR036291">
    <property type="entry name" value="NAD(P)-bd_dom_sf"/>
</dbReference>
<evidence type="ECO:0000259" key="10">
    <source>
        <dbReference type="Pfam" id="PF02670"/>
    </source>
</evidence>
<dbReference type="InterPro" id="IPR013644">
    <property type="entry name" value="DXP_reductoisomerase_C"/>
</dbReference>
<feature type="binding site" evidence="9">
    <location>
        <position position="145"/>
    </location>
    <ligand>
        <name>1-deoxy-D-xylulose 5-phosphate</name>
        <dbReference type="ChEBI" id="CHEBI:57792"/>
    </ligand>
</feature>
<feature type="binding site" evidence="9">
    <location>
        <position position="143"/>
    </location>
    <ligand>
        <name>Mn(2+)</name>
        <dbReference type="ChEBI" id="CHEBI:29035"/>
    </ligand>
</feature>
<dbReference type="SUPFAM" id="SSF51735">
    <property type="entry name" value="NAD(P)-binding Rossmann-fold domains"/>
    <property type="match status" value="1"/>
</dbReference>